<keyword evidence="2" id="KW-1185">Reference proteome</keyword>
<proteinExistence type="predicted"/>
<gene>
    <name evidence="1" type="ORF">HPB50_004137</name>
</gene>
<reference evidence="1" key="1">
    <citation type="submission" date="2020-05" db="EMBL/GenBank/DDBJ databases">
        <title>Large-scale comparative analyses of tick genomes elucidate their genetic diversity and vector capacities.</title>
        <authorList>
            <person name="Jia N."/>
            <person name="Wang J."/>
            <person name="Shi W."/>
            <person name="Du L."/>
            <person name="Sun Y."/>
            <person name="Zhan W."/>
            <person name="Jiang J."/>
            <person name="Wang Q."/>
            <person name="Zhang B."/>
            <person name="Ji P."/>
            <person name="Sakyi L.B."/>
            <person name="Cui X."/>
            <person name="Yuan T."/>
            <person name="Jiang B."/>
            <person name="Yang W."/>
            <person name="Lam T.T.-Y."/>
            <person name="Chang Q."/>
            <person name="Ding S."/>
            <person name="Wang X."/>
            <person name="Zhu J."/>
            <person name="Ruan X."/>
            <person name="Zhao L."/>
            <person name="Wei J."/>
            <person name="Que T."/>
            <person name="Du C."/>
            <person name="Cheng J."/>
            <person name="Dai P."/>
            <person name="Han X."/>
            <person name="Huang E."/>
            <person name="Gao Y."/>
            <person name="Liu J."/>
            <person name="Shao H."/>
            <person name="Ye R."/>
            <person name="Li L."/>
            <person name="Wei W."/>
            <person name="Wang X."/>
            <person name="Wang C."/>
            <person name="Yang T."/>
            <person name="Huo Q."/>
            <person name="Li W."/>
            <person name="Guo W."/>
            <person name="Chen H."/>
            <person name="Zhou L."/>
            <person name="Ni X."/>
            <person name="Tian J."/>
            <person name="Zhou Y."/>
            <person name="Sheng Y."/>
            <person name="Liu T."/>
            <person name="Pan Y."/>
            <person name="Xia L."/>
            <person name="Li J."/>
            <person name="Zhao F."/>
            <person name="Cao W."/>
        </authorList>
    </citation>
    <scope>NUCLEOTIDE SEQUENCE</scope>
    <source>
        <strain evidence="1">Hyas-2018</strain>
    </source>
</reference>
<evidence type="ECO:0000313" key="2">
    <source>
        <dbReference type="Proteomes" id="UP000821845"/>
    </source>
</evidence>
<protein>
    <submittedName>
        <fullName evidence="1">Uncharacterized protein</fullName>
    </submittedName>
</protein>
<comment type="caution">
    <text evidence="1">The sequence shown here is derived from an EMBL/GenBank/DDBJ whole genome shotgun (WGS) entry which is preliminary data.</text>
</comment>
<name>A0ACB7SEE0_HYAAI</name>
<evidence type="ECO:0000313" key="1">
    <source>
        <dbReference type="EMBL" id="KAH6932264.1"/>
    </source>
</evidence>
<accession>A0ACB7SEE0</accession>
<organism evidence="1 2">
    <name type="scientific">Hyalomma asiaticum</name>
    <name type="common">Tick</name>
    <dbReference type="NCBI Taxonomy" id="266040"/>
    <lineage>
        <taxon>Eukaryota</taxon>
        <taxon>Metazoa</taxon>
        <taxon>Ecdysozoa</taxon>
        <taxon>Arthropoda</taxon>
        <taxon>Chelicerata</taxon>
        <taxon>Arachnida</taxon>
        <taxon>Acari</taxon>
        <taxon>Parasitiformes</taxon>
        <taxon>Ixodida</taxon>
        <taxon>Ixodoidea</taxon>
        <taxon>Ixodidae</taxon>
        <taxon>Hyalomminae</taxon>
        <taxon>Hyalomma</taxon>
    </lineage>
</organism>
<dbReference type="Proteomes" id="UP000821845">
    <property type="component" value="Chromosome 4"/>
</dbReference>
<dbReference type="EMBL" id="CM023484">
    <property type="protein sequence ID" value="KAH6932264.1"/>
    <property type="molecule type" value="Genomic_DNA"/>
</dbReference>
<sequence length="245" mass="26517">MASPRPTRLSSYRFHCSTFLLTVLLRVVAAASIEGTAAKVGRVSPAFLNPAAEMADENRAFLNDTGRPGNYGADGSHHLRAAFVDQYLPAGNASENAILNSTGNMLLRRKRTHHHHHVLHHHHSATGAAGGDMAHQFDNVLFRAVGLIDSNTCLSKFVCEVVARRGAHSFIGTTIGSFFKGLAHAPPSSPAHALWRAVAIGKHGWLPVCHNAFPHCSSKFSTVLSILNVIWPRNCPPDENDGWLS</sequence>